<keyword evidence="2" id="KW-0472">Membrane</keyword>
<evidence type="ECO:0000256" key="2">
    <source>
        <dbReference type="SAM" id="Phobius"/>
    </source>
</evidence>
<sequence length="128" mass="14270">MTKYVWPLTFSLMIVLLGGGLMLWPFARLPVPQGAWGSVRLTDFWTGVGVVVVGFGTAWAWWSAFGTEMIRQGYRVRPSSPDVGAQPDPVAPADDWEQWLRPLAESVLRDLEQQLAQKEAAQAKGERL</sequence>
<keyword evidence="2" id="KW-1133">Transmembrane helix</keyword>
<dbReference type="Proteomes" id="UP000005439">
    <property type="component" value="Chromosome"/>
</dbReference>
<evidence type="ECO:0000256" key="1">
    <source>
        <dbReference type="SAM" id="Coils"/>
    </source>
</evidence>
<keyword evidence="2" id="KW-0812">Transmembrane</keyword>
<feature type="transmembrane region" description="Helical" evidence="2">
    <location>
        <begin position="5"/>
        <end position="24"/>
    </location>
</feature>
<organism evidence="3 4">
    <name type="scientific">Sulfobacillus acidophilus (strain ATCC 700253 / DSM 10332 / NAL)</name>
    <dbReference type="NCBI Taxonomy" id="679936"/>
    <lineage>
        <taxon>Bacteria</taxon>
        <taxon>Bacillati</taxon>
        <taxon>Bacillota</taxon>
        <taxon>Clostridia</taxon>
        <taxon>Eubacteriales</taxon>
        <taxon>Clostridiales Family XVII. Incertae Sedis</taxon>
        <taxon>Sulfobacillus</taxon>
    </lineage>
</organism>
<evidence type="ECO:0000313" key="4">
    <source>
        <dbReference type="Proteomes" id="UP000005439"/>
    </source>
</evidence>
<dbReference type="EMBL" id="CP003179">
    <property type="protein sequence ID" value="AEW05308.1"/>
    <property type="molecule type" value="Genomic_DNA"/>
</dbReference>
<protein>
    <submittedName>
        <fullName evidence="3">Uncharacterized protein</fullName>
    </submittedName>
</protein>
<dbReference type="STRING" id="679936.Sulac_1815"/>
<gene>
    <name evidence="3" type="ordered locus">Sulac_1815</name>
</gene>
<dbReference type="AlphaFoldDB" id="G8U059"/>
<feature type="coiled-coil region" evidence="1">
    <location>
        <begin position="101"/>
        <end position="128"/>
    </location>
</feature>
<reference evidence="4" key="1">
    <citation type="submission" date="2011-12" db="EMBL/GenBank/DDBJ databases">
        <title>The complete genome of chromosome of Sulfobacillus acidophilus DSM 10332.</title>
        <authorList>
            <person name="Lucas S."/>
            <person name="Han J."/>
            <person name="Lapidus A."/>
            <person name="Bruce D."/>
            <person name="Goodwin L."/>
            <person name="Pitluck S."/>
            <person name="Peters L."/>
            <person name="Kyrpides N."/>
            <person name="Mavromatis K."/>
            <person name="Ivanova N."/>
            <person name="Mikhailova N."/>
            <person name="Chertkov O."/>
            <person name="Saunders E."/>
            <person name="Detter J.C."/>
            <person name="Tapia R."/>
            <person name="Han C."/>
            <person name="Land M."/>
            <person name="Hauser L."/>
            <person name="Markowitz V."/>
            <person name="Cheng J.-F."/>
            <person name="Hugenholtz P."/>
            <person name="Woyke T."/>
            <person name="Wu D."/>
            <person name="Pukall R."/>
            <person name="Gehrich-Schroeter G."/>
            <person name="Schneider S."/>
            <person name="Klenk H.-P."/>
            <person name="Eisen J.A."/>
        </authorList>
    </citation>
    <scope>NUCLEOTIDE SEQUENCE [LARGE SCALE GENOMIC DNA]</scope>
    <source>
        <strain evidence="4">ATCC 700253 / DSM 10332 / NAL</strain>
    </source>
</reference>
<proteinExistence type="predicted"/>
<keyword evidence="4" id="KW-1185">Reference proteome</keyword>
<evidence type="ECO:0000313" key="3">
    <source>
        <dbReference type="EMBL" id="AEW05308.1"/>
    </source>
</evidence>
<dbReference type="KEGG" id="sap:Sulac_1815"/>
<feature type="transmembrane region" description="Helical" evidence="2">
    <location>
        <begin position="44"/>
        <end position="65"/>
    </location>
</feature>
<reference evidence="3 4" key="2">
    <citation type="journal article" date="2012" name="Stand. Genomic Sci.">
        <title>Complete genome sequence of the moderately thermophilic mineral-sulfide-oxidizing firmicute Sulfobacillus acidophilus type strain (NAL(T)).</title>
        <authorList>
            <person name="Anderson I."/>
            <person name="Chertkov O."/>
            <person name="Chen A."/>
            <person name="Saunders E."/>
            <person name="Lapidus A."/>
            <person name="Nolan M."/>
            <person name="Lucas S."/>
            <person name="Hammon N."/>
            <person name="Deshpande S."/>
            <person name="Cheng J.F."/>
            <person name="Han C."/>
            <person name="Tapia R."/>
            <person name="Goodwin L.A."/>
            <person name="Pitluck S."/>
            <person name="Liolios K."/>
            <person name="Pagani I."/>
            <person name="Ivanova N."/>
            <person name="Mikhailova N."/>
            <person name="Pati A."/>
            <person name="Palaniappan K."/>
            <person name="Land M."/>
            <person name="Pan C."/>
            <person name="Rohde M."/>
            <person name="Pukall R."/>
            <person name="Goker M."/>
            <person name="Detter J.C."/>
            <person name="Woyke T."/>
            <person name="Bristow J."/>
            <person name="Eisen J.A."/>
            <person name="Markowitz V."/>
            <person name="Hugenholtz P."/>
            <person name="Kyrpides N.C."/>
            <person name="Klenk H.P."/>
            <person name="Mavromatis K."/>
        </authorList>
    </citation>
    <scope>NUCLEOTIDE SEQUENCE [LARGE SCALE GENOMIC DNA]</scope>
    <source>
        <strain evidence="4">ATCC 700253 / DSM 10332 / NAL</strain>
    </source>
</reference>
<name>G8U059_SULAD</name>
<dbReference type="HOGENOM" id="CLU_1958467_0_0_9"/>
<dbReference type="PATRIC" id="fig|679936.5.peg.1880"/>
<accession>G8U059</accession>
<keyword evidence="1" id="KW-0175">Coiled coil</keyword>